<evidence type="ECO:0000259" key="2">
    <source>
        <dbReference type="PROSITE" id="PS50181"/>
    </source>
</evidence>
<feature type="domain" description="F-box" evidence="2">
    <location>
        <begin position="551"/>
        <end position="597"/>
    </location>
</feature>
<keyword evidence="4" id="KW-1185">Reference proteome</keyword>
<proteinExistence type="predicted"/>
<name>A0AAE8N6G7_9PEZI</name>
<dbReference type="Pfam" id="PF00646">
    <property type="entry name" value="F-box"/>
    <property type="match status" value="1"/>
</dbReference>
<evidence type="ECO:0000256" key="1">
    <source>
        <dbReference type="SAM" id="MobiDB-lite"/>
    </source>
</evidence>
<comment type="caution">
    <text evidence="3">The sequence shown here is derived from an EMBL/GenBank/DDBJ whole genome shotgun (WGS) entry which is preliminary data.</text>
</comment>
<protein>
    <recommendedName>
        <fullName evidence="2">F-box domain-containing protein</fullName>
    </recommendedName>
</protein>
<dbReference type="Gene3D" id="1.20.1280.50">
    <property type="match status" value="1"/>
</dbReference>
<reference evidence="3" key="1">
    <citation type="submission" date="2018-03" db="EMBL/GenBank/DDBJ databases">
        <authorList>
            <person name="Guldener U."/>
        </authorList>
    </citation>
    <scope>NUCLEOTIDE SEQUENCE</scope>
</reference>
<dbReference type="AlphaFoldDB" id="A0AAE8N6G7"/>
<feature type="compositionally biased region" description="Polar residues" evidence="1">
    <location>
        <begin position="926"/>
        <end position="935"/>
    </location>
</feature>
<dbReference type="Gene3D" id="3.80.10.10">
    <property type="entry name" value="Ribonuclease Inhibitor"/>
    <property type="match status" value="1"/>
</dbReference>
<feature type="compositionally biased region" description="Acidic residues" evidence="1">
    <location>
        <begin position="945"/>
        <end position="970"/>
    </location>
</feature>
<dbReference type="SUPFAM" id="SSF81383">
    <property type="entry name" value="F-box domain"/>
    <property type="match status" value="1"/>
</dbReference>
<dbReference type="InterPro" id="IPR036047">
    <property type="entry name" value="F-box-like_dom_sf"/>
</dbReference>
<dbReference type="Proteomes" id="UP001187682">
    <property type="component" value="Unassembled WGS sequence"/>
</dbReference>
<gene>
    <name evidence="3" type="ORF">DNG_09209</name>
</gene>
<dbReference type="InterPro" id="IPR032675">
    <property type="entry name" value="LRR_dom_sf"/>
</dbReference>
<dbReference type="PROSITE" id="PS50181">
    <property type="entry name" value="FBOX"/>
    <property type="match status" value="1"/>
</dbReference>
<dbReference type="InterPro" id="IPR001810">
    <property type="entry name" value="F-box_dom"/>
</dbReference>
<sequence>MVSLDLFSLETIVEMVCLQCNPPYDLHEQKCLDIECPRACLGLNAQMGRTYTLAALCKVSRQFNTIATRHLYHRPRCERWWLLARTLIERPDLARRVRHLSTREWSGCDITHPSFPHEVRNHWSAQLVRGYLPGVTEMQPNDAALLVLSLCPDVEEIDAAVNGEDMEEIREPRTTLAKLKRVSLAYIGGECGIVMQRIAPLMQAAPNVESLLAWQVEAADEHAADLENLRHLRVEESTIGHGSLWDLLSSCPKLTSFRYSAAGCYVGHEQFDAGEAQEAFVQLVPGLRSLWLDLSDADFEDLPAGDGVLRDLASLTELETLCLDMRCLILDRNPNMSPVSESTLDDEVLMMEDSALVDLLPLYTRDRTTCTRWDPDVPAYLSGVGQRGDYSDLAPAGHADTAKRSKKAIIDIELTVYHLLGPGLAVPTPRLSNQGFALHASCWRILVAVSPGGQVDIQRLLDVFRSFPINEGIINFGHDYGGVAQYEDFFGSGVVPAGEEWPLKRGSDWKYPRCDPLDIPTLRGFLKKQSSARDDGGSSSAISPYNGPAKADIFSKLPEEILSLIYQNLPSPDVARLRESSRICATATLRDSFWRSRFEPGHEFDYILGPDQDPESVAGQWKSLYVFTKAVQDTPEIANRRRIWGLAWSLHCLVAVSSGATLHGDEVASGDWRHWITASRSLCSLESSFTTGSRAFRTRTLDVPLSARIFVSFVKIYGTAYVSGLRLECESDSHTTSSSLGYIHSEILVSENAIAIASFLLAHGERGICGIAVLSATGALSPWVGDHEDIPKRRLVLDASSGTEGIIRYLKGGFDISAPPRSVIWYPDVPEPHYSIIGIGITSPDDHHPQRPVTLAIFGDSNGDRLSRVSSISVRVDSMGAWWDISGLTVSLTDGSERIGLAMDTETTEKTHFSLEGDSVSENDGSDQGTDSNQVSGGGDGCGNDSEDEEDETDYYGGEEYDAAYDEDEDDVEMQQKEFTFNIDSRNGERIVGIDNLRRSEHGPRAIKVGSRAS</sequence>
<organism evidence="3 4">
    <name type="scientific">Cephalotrichum gorgonifer</name>
    <dbReference type="NCBI Taxonomy" id="2041049"/>
    <lineage>
        <taxon>Eukaryota</taxon>
        <taxon>Fungi</taxon>
        <taxon>Dikarya</taxon>
        <taxon>Ascomycota</taxon>
        <taxon>Pezizomycotina</taxon>
        <taxon>Sordariomycetes</taxon>
        <taxon>Hypocreomycetidae</taxon>
        <taxon>Microascales</taxon>
        <taxon>Microascaceae</taxon>
        <taxon>Cephalotrichum</taxon>
    </lineage>
</organism>
<feature type="region of interest" description="Disordered" evidence="1">
    <location>
        <begin position="916"/>
        <end position="970"/>
    </location>
</feature>
<evidence type="ECO:0000313" key="3">
    <source>
        <dbReference type="EMBL" id="SPO06519.1"/>
    </source>
</evidence>
<dbReference type="InterPro" id="IPR056021">
    <property type="entry name" value="DUF7600"/>
</dbReference>
<accession>A0AAE8N6G7</accession>
<dbReference type="EMBL" id="ONZQ02000016">
    <property type="protein sequence ID" value="SPO06519.1"/>
    <property type="molecule type" value="Genomic_DNA"/>
</dbReference>
<dbReference type="Pfam" id="PF24539">
    <property type="entry name" value="DUF7600"/>
    <property type="match status" value="1"/>
</dbReference>
<evidence type="ECO:0000313" key="4">
    <source>
        <dbReference type="Proteomes" id="UP001187682"/>
    </source>
</evidence>